<evidence type="ECO:0000256" key="1">
    <source>
        <dbReference type="ARBA" id="ARBA00001947"/>
    </source>
</evidence>
<comment type="caution">
    <text evidence="8">The sequence shown here is derived from an EMBL/GenBank/DDBJ whole genome shotgun (WGS) entry which is preliminary data.</text>
</comment>
<evidence type="ECO:0000313" key="8">
    <source>
        <dbReference type="EMBL" id="KAH7936191.1"/>
    </source>
</evidence>
<dbReference type="GO" id="GO:0046872">
    <property type="term" value="F:metal ion binding"/>
    <property type="evidence" value="ECO:0007669"/>
    <property type="project" value="UniProtKB-KW"/>
</dbReference>
<evidence type="ECO:0000256" key="3">
    <source>
        <dbReference type="ARBA" id="ARBA00012784"/>
    </source>
</evidence>
<evidence type="ECO:0000259" key="7">
    <source>
        <dbReference type="Pfam" id="PF00962"/>
    </source>
</evidence>
<dbReference type="EC" id="3.5.4.4" evidence="3"/>
<evidence type="ECO:0000256" key="6">
    <source>
        <dbReference type="ARBA" id="ARBA00022833"/>
    </source>
</evidence>
<dbReference type="GO" id="GO:0043103">
    <property type="term" value="P:hypoxanthine salvage"/>
    <property type="evidence" value="ECO:0007669"/>
    <property type="project" value="TreeGrafter"/>
</dbReference>
<keyword evidence="9" id="KW-1185">Reference proteome</keyword>
<dbReference type="GO" id="GO:0004000">
    <property type="term" value="F:adenosine deaminase activity"/>
    <property type="evidence" value="ECO:0007669"/>
    <property type="project" value="TreeGrafter"/>
</dbReference>
<reference evidence="8" key="2">
    <citation type="submission" date="2021-09" db="EMBL/GenBank/DDBJ databases">
        <authorList>
            <person name="Jia N."/>
            <person name="Wang J."/>
            <person name="Shi W."/>
            <person name="Du L."/>
            <person name="Sun Y."/>
            <person name="Zhan W."/>
            <person name="Jiang J."/>
            <person name="Wang Q."/>
            <person name="Zhang B."/>
            <person name="Ji P."/>
            <person name="Sakyi L.B."/>
            <person name="Cui X."/>
            <person name="Yuan T."/>
            <person name="Jiang B."/>
            <person name="Yang W."/>
            <person name="Lam T.T.-Y."/>
            <person name="Chang Q."/>
            <person name="Ding S."/>
            <person name="Wang X."/>
            <person name="Zhu J."/>
            <person name="Ruan X."/>
            <person name="Zhao L."/>
            <person name="Wei J."/>
            <person name="Que T."/>
            <person name="Du C."/>
            <person name="Cheng J."/>
            <person name="Dai P."/>
            <person name="Han X."/>
            <person name="Huang E."/>
            <person name="Gao Y."/>
            <person name="Liu J."/>
            <person name="Shao H."/>
            <person name="Ye R."/>
            <person name="Li L."/>
            <person name="Wei W."/>
            <person name="Wang X."/>
            <person name="Wang C."/>
            <person name="Huo Q."/>
            <person name="Li W."/>
            <person name="Guo W."/>
            <person name="Chen H."/>
            <person name="Chen S."/>
            <person name="Zhou L."/>
            <person name="Zhou L."/>
            <person name="Ni X."/>
            <person name="Tian J."/>
            <person name="Zhou Y."/>
            <person name="Sheng Y."/>
            <person name="Liu T."/>
            <person name="Pan Y."/>
            <person name="Xia L."/>
            <person name="Li J."/>
            <person name="Zhao F."/>
            <person name="Cao W."/>
        </authorList>
    </citation>
    <scope>NUCLEOTIDE SEQUENCE</scope>
    <source>
        <strain evidence="8">Rsan-2018</strain>
        <tissue evidence="8">Larvae</tissue>
    </source>
</reference>
<dbReference type="InterPro" id="IPR001365">
    <property type="entry name" value="A_deaminase_dom"/>
</dbReference>
<name>A0A9D4PDI6_RHISA</name>
<evidence type="ECO:0000256" key="4">
    <source>
        <dbReference type="ARBA" id="ARBA00022723"/>
    </source>
</evidence>
<organism evidence="8 9">
    <name type="scientific">Rhipicephalus sanguineus</name>
    <name type="common">Brown dog tick</name>
    <name type="synonym">Ixodes sanguineus</name>
    <dbReference type="NCBI Taxonomy" id="34632"/>
    <lineage>
        <taxon>Eukaryota</taxon>
        <taxon>Metazoa</taxon>
        <taxon>Ecdysozoa</taxon>
        <taxon>Arthropoda</taxon>
        <taxon>Chelicerata</taxon>
        <taxon>Arachnida</taxon>
        <taxon>Acari</taxon>
        <taxon>Parasitiformes</taxon>
        <taxon>Ixodida</taxon>
        <taxon>Ixodoidea</taxon>
        <taxon>Ixodidae</taxon>
        <taxon>Rhipicephalinae</taxon>
        <taxon>Rhipicephalus</taxon>
        <taxon>Rhipicephalus</taxon>
    </lineage>
</organism>
<dbReference type="PANTHER" id="PTHR11409:SF43">
    <property type="entry name" value="ADENOSINE DEAMINASE"/>
    <property type="match status" value="1"/>
</dbReference>
<dbReference type="InterPro" id="IPR032466">
    <property type="entry name" value="Metal_Hydrolase"/>
</dbReference>
<evidence type="ECO:0000313" key="9">
    <source>
        <dbReference type="Proteomes" id="UP000821837"/>
    </source>
</evidence>
<keyword evidence="6" id="KW-0862">Zinc</keyword>
<dbReference type="AlphaFoldDB" id="A0A9D4PDI6"/>
<reference evidence="8" key="1">
    <citation type="journal article" date="2020" name="Cell">
        <title>Large-Scale Comparative Analyses of Tick Genomes Elucidate Their Genetic Diversity and Vector Capacities.</title>
        <authorList>
            <consortium name="Tick Genome and Microbiome Consortium (TIGMIC)"/>
            <person name="Jia N."/>
            <person name="Wang J."/>
            <person name="Shi W."/>
            <person name="Du L."/>
            <person name="Sun Y."/>
            <person name="Zhan W."/>
            <person name="Jiang J.F."/>
            <person name="Wang Q."/>
            <person name="Zhang B."/>
            <person name="Ji P."/>
            <person name="Bell-Sakyi L."/>
            <person name="Cui X.M."/>
            <person name="Yuan T.T."/>
            <person name="Jiang B.G."/>
            <person name="Yang W.F."/>
            <person name="Lam T.T."/>
            <person name="Chang Q.C."/>
            <person name="Ding S.J."/>
            <person name="Wang X.J."/>
            <person name="Zhu J.G."/>
            <person name="Ruan X.D."/>
            <person name="Zhao L."/>
            <person name="Wei J.T."/>
            <person name="Ye R.Z."/>
            <person name="Que T.C."/>
            <person name="Du C.H."/>
            <person name="Zhou Y.H."/>
            <person name="Cheng J.X."/>
            <person name="Dai P.F."/>
            <person name="Guo W.B."/>
            <person name="Han X.H."/>
            <person name="Huang E.J."/>
            <person name="Li L.F."/>
            <person name="Wei W."/>
            <person name="Gao Y.C."/>
            <person name="Liu J.Z."/>
            <person name="Shao H.Z."/>
            <person name="Wang X."/>
            <person name="Wang C.C."/>
            <person name="Yang T.C."/>
            <person name="Huo Q.B."/>
            <person name="Li W."/>
            <person name="Chen H.Y."/>
            <person name="Chen S.E."/>
            <person name="Zhou L.G."/>
            <person name="Ni X.B."/>
            <person name="Tian J.H."/>
            <person name="Sheng Y."/>
            <person name="Liu T."/>
            <person name="Pan Y.S."/>
            <person name="Xia L.Y."/>
            <person name="Li J."/>
            <person name="Zhao F."/>
            <person name="Cao W.C."/>
        </authorList>
    </citation>
    <scope>NUCLEOTIDE SEQUENCE</scope>
    <source>
        <strain evidence="8">Rsan-2018</strain>
    </source>
</reference>
<proteinExistence type="inferred from homology"/>
<keyword evidence="5" id="KW-0378">Hydrolase</keyword>
<protein>
    <recommendedName>
        <fullName evidence="3">adenosine deaminase</fullName>
        <ecNumber evidence="3">3.5.4.4</ecNumber>
    </recommendedName>
</protein>
<dbReference type="Gene3D" id="3.20.20.140">
    <property type="entry name" value="Metal-dependent hydrolases"/>
    <property type="match status" value="1"/>
</dbReference>
<dbReference type="GO" id="GO:0046103">
    <property type="term" value="P:inosine biosynthetic process"/>
    <property type="evidence" value="ECO:0007669"/>
    <property type="project" value="TreeGrafter"/>
</dbReference>
<dbReference type="GO" id="GO:0009897">
    <property type="term" value="C:external side of plasma membrane"/>
    <property type="evidence" value="ECO:0007669"/>
    <property type="project" value="TreeGrafter"/>
</dbReference>
<dbReference type="VEuPathDB" id="VectorBase:RSAN_056766"/>
<evidence type="ECO:0000256" key="5">
    <source>
        <dbReference type="ARBA" id="ARBA00022801"/>
    </source>
</evidence>
<dbReference type="GO" id="GO:0060169">
    <property type="term" value="P:negative regulation of adenosine receptor signaling pathway"/>
    <property type="evidence" value="ECO:0007669"/>
    <property type="project" value="TreeGrafter"/>
</dbReference>
<dbReference type="PANTHER" id="PTHR11409">
    <property type="entry name" value="ADENOSINE DEAMINASE"/>
    <property type="match status" value="1"/>
</dbReference>
<evidence type="ECO:0000256" key="2">
    <source>
        <dbReference type="ARBA" id="ARBA00006676"/>
    </source>
</evidence>
<comment type="cofactor">
    <cofactor evidence="1">
        <name>Zn(2+)</name>
        <dbReference type="ChEBI" id="CHEBI:29105"/>
    </cofactor>
</comment>
<dbReference type="InterPro" id="IPR006330">
    <property type="entry name" value="Ado/ade_deaminase"/>
</dbReference>
<feature type="domain" description="Adenosine deaminase" evidence="7">
    <location>
        <begin position="12"/>
        <end position="276"/>
    </location>
</feature>
<sequence>MRSSFPRHSGDRDAMERVAYEEAVDQAAQGVIYSEMLLSPTALLAHSSAVHRPQGIPESMVTTRDVLDAALRGLRKAELETGAKFRLVLSCARGSPEWAPEVVELCREYGGRGVVGIDVCGVVRPGDEQSVRRAVSYGVHRTVHAAEAGPPATVLRAVRELHAERIGHGYRAVADGGDAYRQALAAGIHFECCPTSSYLTGGVDRNAEHPILRLKRDGASFSLNTDNPTVTHTTLDDEYRLALKLGLTPDDILRCNRSAISASFLPDDEKWELEQKFNRLICSDSANA</sequence>
<accession>A0A9D4PDI6</accession>
<dbReference type="Pfam" id="PF00962">
    <property type="entry name" value="A_deaminase"/>
    <property type="match status" value="1"/>
</dbReference>
<dbReference type="Proteomes" id="UP000821837">
    <property type="component" value="Unassembled WGS sequence"/>
</dbReference>
<dbReference type="GO" id="GO:0005829">
    <property type="term" value="C:cytosol"/>
    <property type="evidence" value="ECO:0007669"/>
    <property type="project" value="TreeGrafter"/>
</dbReference>
<keyword evidence="4" id="KW-0479">Metal-binding</keyword>
<dbReference type="SUPFAM" id="SSF51556">
    <property type="entry name" value="Metallo-dependent hydrolases"/>
    <property type="match status" value="1"/>
</dbReference>
<dbReference type="EMBL" id="JABSTV010001255">
    <property type="protein sequence ID" value="KAH7936191.1"/>
    <property type="molecule type" value="Genomic_DNA"/>
</dbReference>
<comment type="similarity">
    <text evidence="2">Belongs to the metallo-dependent hydrolases superfamily. Adenosine and AMP deaminases family.</text>
</comment>
<gene>
    <name evidence="8" type="ORF">HPB52_019859</name>
</gene>
<dbReference type="GO" id="GO:0006154">
    <property type="term" value="P:adenosine catabolic process"/>
    <property type="evidence" value="ECO:0007669"/>
    <property type="project" value="TreeGrafter"/>
</dbReference>